<dbReference type="SUPFAM" id="SSF47616">
    <property type="entry name" value="GST C-terminal domain-like"/>
    <property type="match status" value="1"/>
</dbReference>
<evidence type="ECO:0000313" key="6">
    <source>
        <dbReference type="Proteomes" id="UP001050691"/>
    </source>
</evidence>
<proteinExistence type="inferred from homology"/>
<feature type="domain" description="GST C-terminal" evidence="4">
    <location>
        <begin position="92"/>
        <end position="222"/>
    </location>
</feature>
<dbReference type="Pfam" id="PF02798">
    <property type="entry name" value="GST_N"/>
    <property type="match status" value="1"/>
</dbReference>
<evidence type="ECO:0000256" key="2">
    <source>
        <dbReference type="RuleBase" id="RU003494"/>
    </source>
</evidence>
<evidence type="ECO:0000259" key="4">
    <source>
        <dbReference type="PROSITE" id="PS50405"/>
    </source>
</evidence>
<dbReference type="PROSITE" id="PS50404">
    <property type="entry name" value="GST_NTER"/>
    <property type="match status" value="1"/>
</dbReference>
<sequence>MTLSVAQSVPVALEELDLASVHRPADEVRTLSLEDREQKSDWYLKINPNGRLPALIDHSKGDFAIWESSAILLYIAQHFDTERKISYDPVSEPKLYSEQLQWLFFVDGGIAPIVHFMRFAPEEVPYAIKRYRDESIRLISVFEERLKGREWLVGPHFSLADIKSALRAAKLLNVDFNDYPNIKKWLEKVFARPKTDKGLNVPSLWDVEAYVHTAINVSKRPLEVSRAIAAASFGFKKVE</sequence>
<comment type="caution">
    <text evidence="5">The sequence shown here is derived from an EMBL/GenBank/DDBJ whole genome shotgun (WGS) entry which is preliminary data.</text>
</comment>
<keyword evidence="6" id="KW-1185">Reference proteome</keyword>
<dbReference type="InterPro" id="IPR040079">
    <property type="entry name" value="Glutathione_S-Trfase"/>
</dbReference>
<evidence type="ECO:0000256" key="1">
    <source>
        <dbReference type="ARBA" id="ARBA00007409"/>
    </source>
</evidence>
<accession>A0AAV5A9T6</accession>
<dbReference type="PANTHER" id="PTHR44051:SF8">
    <property type="entry name" value="GLUTATHIONE S-TRANSFERASE GSTA"/>
    <property type="match status" value="1"/>
</dbReference>
<dbReference type="SUPFAM" id="SSF52833">
    <property type="entry name" value="Thioredoxin-like"/>
    <property type="match status" value="1"/>
</dbReference>
<organism evidence="5 6">
    <name type="scientific">Clathrus columnatus</name>
    <dbReference type="NCBI Taxonomy" id="1419009"/>
    <lineage>
        <taxon>Eukaryota</taxon>
        <taxon>Fungi</taxon>
        <taxon>Dikarya</taxon>
        <taxon>Basidiomycota</taxon>
        <taxon>Agaricomycotina</taxon>
        <taxon>Agaricomycetes</taxon>
        <taxon>Phallomycetidae</taxon>
        <taxon>Phallales</taxon>
        <taxon>Clathraceae</taxon>
        <taxon>Clathrus</taxon>
    </lineage>
</organism>
<dbReference type="InterPro" id="IPR004046">
    <property type="entry name" value="GST_C"/>
</dbReference>
<dbReference type="InterPro" id="IPR036249">
    <property type="entry name" value="Thioredoxin-like_sf"/>
</dbReference>
<gene>
    <name evidence="5" type="ORF">Clacol_005331</name>
</gene>
<evidence type="ECO:0000259" key="3">
    <source>
        <dbReference type="PROSITE" id="PS50404"/>
    </source>
</evidence>
<dbReference type="InterPro" id="IPR004045">
    <property type="entry name" value="Glutathione_S-Trfase_N"/>
</dbReference>
<protein>
    <recommendedName>
        <fullName evidence="7">Glutathione S-transferase</fullName>
    </recommendedName>
</protein>
<comment type="similarity">
    <text evidence="1 2">Belongs to the GST superfamily.</text>
</comment>
<dbReference type="PANTHER" id="PTHR44051">
    <property type="entry name" value="GLUTATHIONE S-TRANSFERASE-RELATED"/>
    <property type="match status" value="1"/>
</dbReference>
<dbReference type="SFLD" id="SFLDS00019">
    <property type="entry name" value="Glutathione_Transferase_(cytos"/>
    <property type="match status" value="1"/>
</dbReference>
<dbReference type="Gene3D" id="1.20.1050.10">
    <property type="match status" value="1"/>
</dbReference>
<dbReference type="EMBL" id="BPWL01000006">
    <property type="protein sequence ID" value="GJJ11100.1"/>
    <property type="molecule type" value="Genomic_DNA"/>
</dbReference>
<dbReference type="SFLD" id="SFLDG00358">
    <property type="entry name" value="Main_(cytGST)"/>
    <property type="match status" value="1"/>
</dbReference>
<dbReference type="Pfam" id="PF00043">
    <property type="entry name" value="GST_C"/>
    <property type="match status" value="1"/>
</dbReference>
<dbReference type="Gene3D" id="3.40.30.10">
    <property type="entry name" value="Glutaredoxin"/>
    <property type="match status" value="1"/>
</dbReference>
<dbReference type="AlphaFoldDB" id="A0AAV5A9T6"/>
<dbReference type="PROSITE" id="PS50405">
    <property type="entry name" value="GST_CTER"/>
    <property type="match status" value="1"/>
</dbReference>
<name>A0AAV5A9T6_9AGAM</name>
<evidence type="ECO:0008006" key="7">
    <source>
        <dbReference type="Google" id="ProtNLM"/>
    </source>
</evidence>
<feature type="domain" description="GST N-terminal" evidence="3">
    <location>
        <begin position="1"/>
        <end position="83"/>
    </location>
</feature>
<reference evidence="5" key="1">
    <citation type="submission" date="2021-10" db="EMBL/GenBank/DDBJ databases">
        <title>De novo Genome Assembly of Clathrus columnatus (Basidiomycota, Fungi) Using Illumina and Nanopore Sequence Data.</title>
        <authorList>
            <person name="Ogiso-Tanaka E."/>
            <person name="Itagaki H."/>
            <person name="Hosoya T."/>
            <person name="Hosaka K."/>
        </authorList>
    </citation>
    <scope>NUCLEOTIDE SEQUENCE</scope>
    <source>
        <strain evidence="5">MO-923</strain>
    </source>
</reference>
<dbReference type="InterPro" id="IPR010987">
    <property type="entry name" value="Glutathione-S-Trfase_C-like"/>
</dbReference>
<dbReference type="InterPro" id="IPR036282">
    <property type="entry name" value="Glutathione-S-Trfase_C_sf"/>
</dbReference>
<evidence type="ECO:0000313" key="5">
    <source>
        <dbReference type="EMBL" id="GJJ11100.1"/>
    </source>
</evidence>
<dbReference type="Proteomes" id="UP001050691">
    <property type="component" value="Unassembled WGS sequence"/>
</dbReference>